<evidence type="ECO:0000313" key="2">
    <source>
        <dbReference type="EMBL" id="TQD71599.1"/>
    </source>
</evidence>
<dbReference type="AlphaFoldDB" id="A0A540KBK9"/>
<keyword evidence="3" id="KW-1185">Reference proteome</keyword>
<dbReference type="STRING" id="106549.A0A540KBK9"/>
<comment type="caution">
    <text evidence="2">The sequence shown here is derived from an EMBL/GenBank/DDBJ whole genome shotgun (WGS) entry which is preliminary data.</text>
</comment>
<dbReference type="EMBL" id="VIEB01001524">
    <property type="protein sequence ID" value="TQD71599.1"/>
    <property type="molecule type" value="Genomic_DNA"/>
</dbReference>
<dbReference type="Proteomes" id="UP000315295">
    <property type="component" value="Unassembled WGS sequence"/>
</dbReference>
<accession>A0A540KBK9</accession>
<reference evidence="2 3" key="1">
    <citation type="journal article" date="2019" name="G3 (Bethesda)">
        <title>Sequencing of a Wild Apple (Malus baccata) Genome Unravels the Differences Between Cultivated and Wild Apple Species Regarding Disease Resistance and Cold Tolerance.</title>
        <authorList>
            <person name="Chen X."/>
        </authorList>
    </citation>
    <scope>NUCLEOTIDE SEQUENCE [LARGE SCALE GENOMIC DNA]</scope>
    <source>
        <strain evidence="3">cv. Shandingzi</strain>
        <tissue evidence="2">Leaves</tissue>
    </source>
</reference>
<name>A0A540KBK9_MALBA</name>
<feature type="compositionally biased region" description="Low complexity" evidence="1">
    <location>
        <begin position="61"/>
        <end position="70"/>
    </location>
</feature>
<feature type="region of interest" description="Disordered" evidence="1">
    <location>
        <begin position="48"/>
        <end position="80"/>
    </location>
</feature>
<proteinExistence type="predicted"/>
<protein>
    <submittedName>
        <fullName evidence="2">Uncharacterized protein</fullName>
    </submittedName>
</protein>
<sequence length="80" mass="8876">MFKDVGYLISLVEIDLQDINLFLPCPFPLSSNEVKNLAAMRRNALQKSYSAPPVKRPDAFSGKASASSSKPIRPPKRLPF</sequence>
<evidence type="ECO:0000313" key="3">
    <source>
        <dbReference type="Proteomes" id="UP000315295"/>
    </source>
</evidence>
<organism evidence="2 3">
    <name type="scientific">Malus baccata</name>
    <name type="common">Siberian crab apple</name>
    <name type="synonym">Pyrus baccata</name>
    <dbReference type="NCBI Taxonomy" id="106549"/>
    <lineage>
        <taxon>Eukaryota</taxon>
        <taxon>Viridiplantae</taxon>
        <taxon>Streptophyta</taxon>
        <taxon>Embryophyta</taxon>
        <taxon>Tracheophyta</taxon>
        <taxon>Spermatophyta</taxon>
        <taxon>Magnoliopsida</taxon>
        <taxon>eudicotyledons</taxon>
        <taxon>Gunneridae</taxon>
        <taxon>Pentapetalae</taxon>
        <taxon>rosids</taxon>
        <taxon>fabids</taxon>
        <taxon>Rosales</taxon>
        <taxon>Rosaceae</taxon>
        <taxon>Amygdaloideae</taxon>
        <taxon>Maleae</taxon>
        <taxon>Malus</taxon>
    </lineage>
</organism>
<evidence type="ECO:0000256" key="1">
    <source>
        <dbReference type="SAM" id="MobiDB-lite"/>
    </source>
</evidence>
<gene>
    <name evidence="2" type="ORF">C1H46_042869</name>
</gene>